<feature type="compositionally biased region" description="Polar residues" evidence="1">
    <location>
        <begin position="1"/>
        <end position="19"/>
    </location>
</feature>
<gene>
    <name evidence="2" type="ORF">RFULGI_LOCUS5222</name>
</gene>
<organism evidence="2 3">
    <name type="scientific">Racocetra fulgida</name>
    <dbReference type="NCBI Taxonomy" id="60492"/>
    <lineage>
        <taxon>Eukaryota</taxon>
        <taxon>Fungi</taxon>
        <taxon>Fungi incertae sedis</taxon>
        <taxon>Mucoromycota</taxon>
        <taxon>Glomeromycotina</taxon>
        <taxon>Glomeromycetes</taxon>
        <taxon>Diversisporales</taxon>
        <taxon>Gigasporaceae</taxon>
        <taxon>Racocetra</taxon>
    </lineage>
</organism>
<dbReference type="Proteomes" id="UP000789396">
    <property type="component" value="Unassembled WGS sequence"/>
</dbReference>
<name>A0A9N9BDX3_9GLOM</name>
<proteinExistence type="predicted"/>
<reference evidence="2" key="1">
    <citation type="submission" date="2021-06" db="EMBL/GenBank/DDBJ databases">
        <authorList>
            <person name="Kallberg Y."/>
            <person name="Tangrot J."/>
            <person name="Rosling A."/>
        </authorList>
    </citation>
    <scope>NUCLEOTIDE SEQUENCE</scope>
    <source>
        <strain evidence="2">IN212</strain>
    </source>
</reference>
<keyword evidence="3" id="KW-1185">Reference proteome</keyword>
<feature type="region of interest" description="Disordered" evidence="1">
    <location>
        <begin position="1"/>
        <end position="24"/>
    </location>
</feature>
<evidence type="ECO:0000256" key="1">
    <source>
        <dbReference type="SAM" id="MobiDB-lite"/>
    </source>
</evidence>
<dbReference type="AlphaFoldDB" id="A0A9N9BDX3"/>
<accession>A0A9N9BDX3</accession>
<protein>
    <submittedName>
        <fullName evidence="2">6482_t:CDS:1</fullName>
    </submittedName>
</protein>
<dbReference type="EMBL" id="CAJVPZ010005735">
    <property type="protein sequence ID" value="CAG8565010.1"/>
    <property type="molecule type" value="Genomic_DNA"/>
</dbReference>
<sequence>MNNPASVDISDPTNNNSLKNHNIDDHNIDDVLISNDSTSTSSVLVLSVTDFDTSLTNSTTTNVIGQTNSETSS</sequence>
<comment type="caution">
    <text evidence="2">The sequence shown here is derived from an EMBL/GenBank/DDBJ whole genome shotgun (WGS) entry which is preliminary data.</text>
</comment>
<evidence type="ECO:0000313" key="2">
    <source>
        <dbReference type="EMBL" id="CAG8565010.1"/>
    </source>
</evidence>
<evidence type="ECO:0000313" key="3">
    <source>
        <dbReference type="Proteomes" id="UP000789396"/>
    </source>
</evidence>